<organism evidence="1">
    <name type="scientific">marine metagenome</name>
    <dbReference type="NCBI Taxonomy" id="408172"/>
    <lineage>
        <taxon>unclassified sequences</taxon>
        <taxon>metagenomes</taxon>
        <taxon>ecological metagenomes</taxon>
    </lineage>
</organism>
<accession>A0A383EB35</accession>
<proteinExistence type="predicted"/>
<reference evidence="1" key="1">
    <citation type="submission" date="2018-05" db="EMBL/GenBank/DDBJ databases">
        <authorList>
            <person name="Lanie J.A."/>
            <person name="Ng W.-L."/>
            <person name="Kazmierczak K.M."/>
            <person name="Andrzejewski T.M."/>
            <person name="Davidsen T.M."/>
            <person name="Wayne K.J."/>
            <person name="Tettelin H."/>
            <person name="Glass J.I."/>
            <person name="Rusch D."/>
            <person name="Podicherti R."/>
            <person name="Tsui H.-C.T."/>
            <person name="Winkler M.E."/>
        </authorList>
    </citation>
    <scope>NUCLEOTIDE SEQUENCE</scope>
</reference>
<sequence>LAIGDVGNIISTLSKFTKKSKIHIINFPKDGAGVFTYNENVETFENYKVKDHVGKINSIKNNFDIAITMGTGERTAYLADLNYITFYVGRDIDAPRFKKNSNEDWSQDALHKLNFLERKFYWNSFNFAIAHVAYGWVFDHLKKYTNDGIKMDMEPIDTTIFHTKVTPLKKEKKKFTFFSPMRMEKFKGTNLLFDALKFCKSDFEIIAVDWFGETTKEEIEFKNKLLANMPK</sequence>
<gene>
    <name evidence="1" type="ORF">METZ01_LOCUS506936</name>
</gene>
<evidence type="ECO:0000313" key="1">
    <source>
        <dbReference type="EMBL" id="SVE54082.1"/>
    </source>
</evidence>
<dbReference type="EMBL" id="UINC01224454">
    <property type="protein sequence ID" value="SVE54082.1"/>
    <property type="molecule type" value="Genomic_DNA"/>
</dbReference>
<feature type="non-terminal residue" evidence="1">
    <location>
        <position position="231"/>
    </location>
</feature>
<protein>
    <submittedName>
        <fullName evidence="1">Uncharacterized protein</fullName>
    </submittedName>
</protein>
<dbReference type="AlphaFoldDB" id="A0A383EB35"/>
<name>A0A383EB35_9ZZZZ</name>
<feature type="non-terminal residue" evidence="1">
    <location>
        <position position="1"/>
    </location>
</feature>